<reference evidence="7 8" key="1">
    <citation type="submission" date="2017-06" db="EMBL/GenBank/DDBJ databases">
        <authorList>
            <person name="Kim H.J."/>
            <person name="Triplett B.A."/>
        </authorList>
    </citation>
    <scope>NUCLEOTIDE SEQUENCE [LARGE SCALE GENOMIC DNA]</scope>
    <source>
        <strain evidence="7 8">DSM 25597</strain>
    </source>
</reference>
<evidence type="ECO:0000313" key="7">
    <source>
        <dbReference type="EMBL" id="SNS40226.1"/>
    </source>
</evidence>
<dbReference type="CDD" id="cd01127">
    <property type="entry name" value="TrwB_TraG_TraD_VirD4"/>
    <property type="match status" value="1"/>
</dbReference>
<dbReference type="EMBL" id="FZNY01000014">
    <property type="protein sequence ID" value="SNS40226.1"/>
    <property type="molecule type" value="Genomic_DNA"/>
</dbReference>
<evidence type="ECO:0000256" key="4">
    <source>
        <dbReference type="ARBA" id="ARBA00022692"/>
    </source>
</evidence>
<keyword evidence="5" id="KW-1133">Transmembrane helix</keyword>
<organism evidence="7 8">
    <name type="scientific">Dokdonia pacifica</name>
    <dbReference type="NCBI Taxonomy" id="1627892"/>
    <lineage>
        <taxon>Bacteria</taxon>
        <taxon>Pseudomonadati</taxon>
        <taxon>Bacteroidota</taxon>
        <taxon>Flavobacteriia</taxon>
        <taxon>Flavobacteriales</taxon>
        <taxon>Flavobacteriaceae</taxon>
        <taxon>Dokdonia</taxon>
    </lineage>
</organism>
<dbReference type="PANTHER" id="PTHR37937:SF1">
    <property type="entry name" value="CONJUGATIVE TRANSFER: DNA TRANSPORT"/>
    <property type="match status" value="1"/>
</dbReference>
<proteinExistence type="inferred from homology"/>
<keyword evidence="4" id="KW-0812">Transmembrane</keyword>
<accession>A0A239E6E1</accession>
<evidence type="ECO:0000256" key="2">
    <source>
        <dbReference type="ARBA" id="ARBA00008806"/>
    </source>
</evidence>
<keyword evidence="3" id="KW-1003">Cell membrane</keyword>
<dbReference type="OrthoDB" id="1394976at2"/>
<dbReference type="InterPro" id="IPR051539">
    <property type="entry name" value="T4SS-coupling_protein"/>
</dbReference>
<dbReference type="SUPFAM" id="SSF52540">
    <property type="entry name" value="P-loop containing nucleoside triphosphate hydrolases"/>
    <property type="match status" value="1"/>
</dbReference>
<name>A0A239E6E1_9FLAO</name>
<evidence type="ECO:0000256" key="1">
    <source>
        <dbReference type="ARBA" id="ARBA00004651"/>
    </source>
</evidence>
<dbReference type="RefSeq" id="WP_089374064.1">
    <property type="nucleotide sequence ID" value="NZ_BMEP01000004.1"/>
</dbReference>
<dbReference type="InterPro" id="IPR027417">
    <property type="entry name" value="P-loop_NTPase"/>
</dbReference>
<dbReference type="AlphaFoldDB" id="A0A239E6E1"/>
<dbReference type="Proteomes" id="UP000198379">
    <property type="component" value="Unassembled WGS sequence"/>
</dbReference>
<evidence type="ECO:0000256" key="5">
    <source>
        <dbReference type="ARBA" id="ARBA00022989"/>
    </source>
</evidence>
<comment type="subcellular location">
    <subcellularLocation>
        <location evidence="1">Cell membrane</location>
        <topology evidence="1">Multi-pass membrane protein</topology>
    </subcellularLocation>
</comment>
<dbReference type="Gene3D" id="3.40.50.300">
    <property type="entry name" value="P-loop containing nucleotide triphosphate hydrolases"/>
    <property type="match status" value="1"/>
</dbReference>
<dbReference type="PANTHER" id="PTHR37937">
    <property type="entry name" value="CONJUGATIVE TRANSFER: DNA TRANSPORT"/>
    <property type="match status" value="1"/>
</dbReference>
<keyword evidence="6" id="KW-0472">Membrane</keyword>
<comment type="similarity">
    <text evidence="2">Belongs to the VirD4/TraG family.</text>
</comment>
<gene>
    <name evidence="7" type="ORF">SAMN06265376_11429</name>
</gene>
<dbReference type="Pfam" id="PF02534">
    <property type="entry name" value="T4SS-DNA_transf"/>
    <property type="match status" value="1"/>
</dbReference>
<dbReference type="InterPro" id="IPR003688">
    <property type="entry name" value="TraG/VirD4"/>
</dbReference>
<evidence type="ECO:0000256" key="6">
    <source>
        <dbReference type="ARBA" id="ARBA00023136"/>
    </source>
</evidence>
<evidence type="ECO:0000256" key="3">
    <source>
        <dbReference type="ARBA" id="ARBA00022475"/>
    </source>
</evidence>
<dbReference type="GO" id="GO:0005886">
    <property type="term" value="C:plasma membrane"/>
    <property type="evidence" value="ECO:0007669"/>
    <property type="project" value="UniProtKB-SubCell"/>
</dbReference>
<protein>
    <submittedName>
        <fullName evidence="7">Type IV secretory pathway, VirD4 component, TraG/TraD family ATPase</fullName>
    </submittedName>
</protein>
<keyword evidence="8" id="KW-1185">Reference proteome</keyword>
<sequence>MSFITDIIDDVFSGLESLFKAEPKLLDAKFGNESDFFSRKNTGFSLGQKSMTTLQSRNNCLLFAPSGAGKTTTCLYPTAIKIALSKEGNSMVINNPSGELSQLKNFLIHQGYTVLKFDPNDAEHSIHYNPLSRIRTDADIQKVAKMIVSGSNKEAKDFWVIKAQELIALIITFLITHAPKVNQNLGNVYYLLQHLAGDEDVINGLFADKATDNEWRTYKSIISNSPNTKASIISSAIASLSFIGSDATLCNLTSVDTFDSERMRKEKVVLFLNCPLSDASYYEVLMGLFFEQLFSEVFDTLPRGDDKDIFLLIDELSSIPMPNLANVISNARKFRLPILGVLQSENQLYEKYGQYNAKTIINNATRIYMTGLTDECDRLEKTLGTKQYYADKDKKVVRSRPLMSADEIRTMPIDRVIVLPNGGVHPLCVKVKPYYKIPKYKRYMEMDLPLGHTPITPFKYEAQYLSLDKYHSTETVVETTNNEAI</sequence>
<evidence type="ECO:0000313" key="8">
    <source>
        <dbReference type="Proteomes" id="UP000198379"/>
    </source>
</evidence>